<dbReference type="AlphaFoldDB" id="A0A8D5A547"/>
<keyword evidence="1" id="KW-0812">Transmembrane</keyword>
<feature type="transmembrane region" description="Helical" evidence="1">
    <location>
        <begin position="6"/>
        <end position="29"/>
    </location>
</feature>
<dbReference type="EMBL" id="AP019697">
    <property type="protein sequence ID" value="BBK24371.1"/>
    <property type="molecule type" value="Genomic_DNA"/>
</dbReference>
<reference evidence="3" key="1">
    <citation type="submission" date="2019-05" db="EMBL/GenBank/DDBJ databases">
        <title>Complete genome sequencing of Dialister sp. strain 5BBH33.</title>
        <authorList>
            <person name="Sakamoto M."/>
            <person name="Murakami T."/>
            <person name="Mori H."/>
        </authorList>
    </citation>
    <scope>NUCLEOTIDE SEQUENCE [LARGE SCALE GENOMIC DNA]</scope>
    <source>
        <strain evidence="3">5BBH33</strain>
    </source>
</reference>
<dbReference type="RefSeq" id="WP_108850024.1">
    <property type="nucleotide sequence ID" value="NZ_AP019697.1"/>
</dbReference>
<keyword evidence="1" id="KW-0472">Membrane</keyword>
<evidence type="ECO:0000313" key="2">
    <source>
        <dbReference type="EMBL" id="BBK24371.1"/>
    </source>
</evidence>
<accession>A0A8D5A547</accession>
<sequence>MLLLVVKILAVIVLLICLGFIAYWAAAVIKGDCVLKVEKTKKTPFKVVDMGPRSVTLACTIPIKNVGRQLGTIMDAFVRTYLPFEQYDEARITAHLTDNDVPRDDDYWQAYIVDPGKSKKFLITLEIKGKGDNILRDLETFPEIAMDIIYQVVARSDYYYAKTRIILTKEELRNALYEYTSAEVK</sequence>
<dbReference type="KEGG" id="dho:Dia5BBH33_03060"/>
<dbReference type="GeneID" id="92715535"/>
<proteinExistence type="predicted"/>
<name>A0A8D5A547_9FIRM</name>
<dbReference type="OrthoDB" id="1665274at2"/>
<keyword evidence="1" id="KW-1133">Transmembrane helix</keyword>
<gene>
    <name evidence="2" type="ORF">Dia5BBH33_03060</name>
</gene>
<evidence type="ECO:0000313" key="3">
    <source>
        <dbReference type="Proteomes" id="UP000320585"/>
    </source>
</evidence>
<evidence type="ECO:0000256" key="1">
    <source>
        <dbReference type="SAM" id="Phobius"/>
    </source>
</evidence>
<protein>
    <submittedName>
        <fullName evidence="2">Uncharacterized protein</fullName>
    </submittedName>
</protein>
<keyword evidence="3" id="KW-1185">Reference proteome</keyword>
<organism evidence="2 3">
    <name type="scientific">Dialister hominis</name>
    <dbReference type="NCBI Taxonomy" id="2582419"/>
    <lineage>
        <taxon>Bacteria</taxon>
        <taxon>Bacillati</taxon>
        <taxon>Bacillota</taxon>
        <taxon>Negativicutes</taxon>
        <taxon>Veillonellales</taxon>
        <taxon>Veillonellaceae</taxon>
        <taxon>Dialister</taxon>
    </lineage>
</organism>
<dbReference type="Proteomes" id="UP000320585">
    <property type="component" value="Chromosome"/>
</dbReference>